<evidence type="ECO:0000313" key="2">
    <source>
        <dbReference type="Proteomes" id="UP000324800"/>
    </source>
</evidence>
<dbReference type="Proteomes" id="UP000324800">
    <property type="component" value="Unassembled WGS sequence"/>
</dbReference>
<evidence type="ECO:0000313" key="1">
    <source>
        <dbReference type="EMBL" id="KAA6384495.1"/>
    </source>
</evidence>
<proteinExistence type="predicted"/>
<dbReference type="EMBL" id="SNRW01005730">
    <property type="protein sequence ID" value="KAA6384495.1"/>
    <property type="molecule type" value="Genomic_DNA"/>
</dbReference>
<gene>
    <name evidence="1" type="ORF">EZS28_019975</name>
</gene>
<dbReference type="AlphaFoldDB" id="A0A5J4VPT3"/>
<name>A0A5J4VPT3_9EUKA</name>
<sequence>MCQSNNTGRRQLSEDSYKTPNYANLVPQSQLLVVAQLQLTFVNEFSQNVEIDTLGPDQTSATSEEVPLCAITTAHALLSKLQEQKTSQIDFFAKESSEKQFIEAKKLARPATYLVTRKRPPKHHNPPVQPMLAFDLLLTDLERKLMQQY</sequence>
<organism evidence="1 2">
    <name type="scientific">Streblomastix strix</name>
    <dbReference type="NCBI Taxonomy" id="222440"/>
    <lineage>
        <taxon>Eukaryota</taxon>
        <taxon>Metamonada</taxon>
        <taxon>Preaxostyla</taxon>
        <taxon>Oxymonadida</taxon>
        <taxon>Streblomastigidae</taxon>
        <taxon>Streblomastix</taxon>
    </lineage>
</organism>
<protein>
    <submittedName>
        <fullName evidence="1">Uncharacterized protein</fullName>
    </submittedName>
</protein>
<reference evidence="1 2" key="1">
    <citation type="submission" date="2019-03" db="EMBL/GenBank/DDBJ databases">
        <title>Single cell metagenomics reveals metabolic interactions within the superorganism composed of flagellate Streblomastix strix and complex community of Bacteroidetes bacteria on its surface.</title>
        <authorList>
            <person name="Treitli S.C."/>
            <person name="Kolisko M."/>
            <person name="Husnik F."/>
            <person name="Keeling P."/>
            <person name="Hampl V."/>
        </authorList>
    </citation>
    <scope>NUCLEOTIDE SEQUENCE [LARGE SCALE GENOMIC DNA]</scope>
    <source>
        <strain evidence="1">ST1C</strain>
    </source>
</reference>
<accession>A0A5J4VPT3</accession>
<comment type="caution">
    <text evidence="1">The sequence shown here is derived from an EMBL/GenBank/DDBJ whole genome shotgun (WGS) entry which is preliminary data.</text>
</comment>